<name>A0ABM1YUB3_AEDAL</name>
<reference evidence="4" key="1">
    <citation type="journal article" date="2015" name="Proc. Natl. Acad. Sci. U.S.A.">
        <title>Genome sequence of the Asian Tiger mosquito, Aedes albopictus, reveals insights into its biology, genetics, and evolution.</title>
        <authorList>
            <person name="Chen X.G."/>
            <person name="Jiang X."/>
            <person name="Gu J."/>
            <person name="Xu M."/>
            <person name="Wu Y."/>
            <person name="Deng Y."/>
            <person name="Zhang C."/>
            <person name="Bonizzoni M."/>
            <person name="Dermauw W."/>
            <person name="Vontas J."/>
            <person name="Armbruster P."/>
            <person name="Huang X."/>
            <person name="Yang Y."/>
            <person name="Zhang H."/>
            <person name="He W."/>
            <person name="Peng H."/>
            <person name="Liu Y."/>
            <person name="Wu K."/>
            <person name="Chen J."/>
            <person name="Lirakis M."/>
            <person name="Topalis P."/>
            <person name="Van Leeuwen T."/>
            <person name="Hall A.B."/>
            <person name="Jiang X."/>
            <person name="Thorpe C."/>
            <person name="Mueller R.L."/>
            <person name="Sun C."/>
            <person name="Waterhouse R.M."/>
            <person name="Yan G."/>
            <person name="Tu Z.J."/>
            <person name="Fang X."/>
            <person name="James A.A."/>
        </authorList>
    </citation>
    <scope>NUCLEOTIDE SEQUENCE [LARGE SCALE GENOMIC DNA]</scope>
    <source>
        <strain evidence="4">Foshan</strain>
    </source>
</reference>
<feature type="compositionally biased region" description="Polar residues" evidence="1">
    <location>
        <begin position="493"/>
        <end position="514"/>
    </location>
</feature>
<accession>A0ABM1YUB3</accession>
<dbReference type="InterPro" id="IPR032675">
    <property type="entry name" value="LRR_dom_sf"/>
</dbReference>
<evidence type="ECO:0000313" key="3">
    <source>
        <dbReference type="EnsemblMetazoa" id="AALFPA23_012216.P17457"/>
    </source>
</evidence>
<feature type="compositionally biased region" description="Low complexity" evidence="1">
    <location>
        <begin position="515"/>
        <end position="532"/>
    </location>
</feature>
<evidence type="ECO:0000256" key="1">
    <source>
        <dbReference type="SAM" id="MobiDB-lite"/>
    </source>
</evidence>
<protein>
    <recommendedName>
        <fullName evidence="2">F-box domain-containing protein</fullName>
    </recommendedName>
</protein>
<dbReference type="InterPro" id="IPR001810">
    <property type="entry name" value="F-box_dom"/>
</dbReference>
<dbReference type="CDD" id="cd09917">
    <property type="entry name" value="F-box_SF"/>
    <property type="match status" value="1"/>
</dbReference>
<evidence type="ECO:0000259" key="2">
    <source>
        <dbReference type="PROSITE" id="PS50181"/>
    </source>
</evidence>
<evidence type="ECO:0000313" key="4">
    <source>
        <dbReference type="Proteomes" id="UP000069940"/>
    </source>
</evidence>
<dbReference type="RefSeq" id="XP_019548712.2">
    <property type="nucleotide sequence ID" value="XM_019693167.3"/>
</dbReference>
<sequence>MECDNARKPFYQLPNEVWLEIFEKVDTPQLRDLSLVCKHWNSLVFKHMSHRFVLSFDLDQRKYPRRGIGMIPERNYKHLCLKSFKLDSPAYLLDTVKQLAANLVSLKLELVSLECQTLVQLLPMCTKLTELQIKAKYFECDETLYEPGPYLKAVQCLSFDIENYVSTFNLFSFEMAFLRMFPNVQKLKMVVYRPLDLGLLVWMAPRLQSLKATVYCDAINNFLGVRLPVLKHLDLTLLQPEQQWRKRRTFQAKSFGEFLLGCGMLKTALLSFRCEYDQHLLTTIFTNLPWVEKLQLSGGLATERFSLNGMERMKVLKDLSLHCLLLFQEERRIVPMPTVEKFSVCSFIRPNRFSDVLKRFPNLKTLSFRMHGDELQSIHETVPLLEELSVDIGRVTPEMVNHMQQLVGLRKLTIDAHMIARTNFRLLRGVIALPELKCLTINTRSAIPANIASSVAGCNSACKLVLNGETVTPALRTRRSGVKRKQPVAASSPKINPNQSANLSVSSSMDETQPSESSASTSGCSSFPTSSSDISNVSFPVVSCSSANEKGCGEVAQTVEIVVASGDCSGAVSIVEAPVAAAESGESTVSLQSSTDRSC</sequence>
<feature type="compositionally biased region" description="Basic residues" evidence="1">
    <location>
        <begin position="476"/>
        <end position="486"/>
    </location>
</feature>
<keyword evidence="4" id="KW-1185">Reference proteome</keyword>
<reference evidence="3" key="2">
    <citation type="submission" date="2025-05" db="UniProtKB">
        <authorList>
            <consortium name="EnsemblMetazoa"/>
        </authorList>
    </citation>
    <scope>IDENTIFICATION</scope>
    <source>
        <strain evidence="3">Foshan</strain>
    </source>
</reference>
<dbReference type="InterPro" id="IPR036047">
    <property type="entry name" value="F-box-like_dom_sf"/>
</dbReference>
<dbReference type="Pfam" id="PF12937">
    <property type="entry name" value="F-box-like"/>
    <property type="match status" value="1"/>
</dbReference>
<dbReference type="PROSITE" id="PS50181">
    <property type="entry name" value="FBOX"/>
    <property type="match status" value="1"/>
</dbReference>
<feature type="domain" description="F-box" evidence="2">
    <location>
        <begin position="7"/>
        <end position="53"/>
    </location>
</feature>
<dbReference type="SUPFAM" id="SSF52047">
    <property type="entry name" value="RNI-like"/>
    <property type="match status" value="1"/>
</dbReference>
<dbReference type="Gene3D" id="1.20.1280.50">
    <property type="match status" value="1"/>
</dbReference>
<dbReference type="SUPFAM" id="SSF81383">
    <property type="entry name" value="F-box domain"/>
    <property type="match status" value="1"/>
</dbReference>
<dbReference type="Gene3D" id="3.80.10.10">
    <property type="entry name" value="Ribonuclease Inhibitor"/>
    <property type="match status" value="1"/>
</dbReference>
<organism evidence="3 4">
    <name type="scientific">Aedes albopictus</name>
    <name type="common">Asian tiger mosquito</name>
    <name type="synonym">Stegomyia albopicta</name>
    <dbReference type="NCBI Taxonomy" id="7160"/>
    <lineage>
        <taxon>Eukaryota</taxon>
        <taxon>Metazoa</taxon>
        <taxon>Ecdysozoa</taxon>
        <taxon>Arthropoda</taxon>
        <taxon>Hexapoda</taxon>
        <taxon>Insecta</taxon>
        <taxon>Pterygota</taxon>
        <taxon>Neoptera</taxon>
        <taxon>Endopterygota</taxon>
        <taxon>Diptera</taxon>
        <taxon>Nematocera</taxon>
        <taxon>Culicoidea</taxon>
        <taxon>Culicidae</taxon>
        <taxon>Culicinae</taxon>
        <taxon>Aedini</taxon>
        <taxon>Aedes</taxon>
        <taxon>Stegomyia</taxon>
    </lineage>
</organism>
<feature type="region of interest" description="Disordered" evidence="1">
    <location>
        <begin position="476"/>
        <end position="532"/>
    </location>
</feature>
<dbReference type="SMART" id="SM00256">
    <property type="entry name" value="FBOX"/>
    <property type="match status" value="1"/>
</dbReference>
<dbReference type="Proteomes" id="UP000069940">
    <property type="component" value="Unassembled WGS sequence"/>
</dbReference>
<dbReference type="GeneID" id="109418947"/>
<dbReference type="EnsemblMetazoa" id="AALFPA23_012216.R17457">
    <property type="protein sequence ID" value="AALFPA23_012216.P17457"/>
    <property type="gene ID" value="AALFPA23_012216"/>
</dbReference>
<proteinExistence type="predicted"/>